<dbReference type="PROSITE" id="PS50109">
    <property type="entry name" value="HIS_KIN"/>
    <property type="match status" value="1"/>
</dbReference>
<dbReference type="Proteomes" id="UP000253772">
    <property type="component" value="Plasmid p1"/>
</dbReference>
<reference evidence="11 12" key="1">
    <citation type="submission" date="2019-03" db="EMBL/GenBank/DDBJ databases">
        <title>Comparative insights into the high quality Complete genome sequence of highly metal resistant Cupriavidus metallidurans strain BS1 isolated from a gold-copper mine.</title>
        <authorList>
            <person name="Mazhar H.S."/>
            <person name="Rensing C."/>
        </authorList>
    </citation>
    <scope>NUCLEOTIDE SEQUENCE [LARGE SCALE GENOMIC DNA]</scope>
    <source>
        <strain evidence="11 12">BS1</strain>
        <plasmid evidence="11 12">p1</plasmid>
    </source>
</reference>
<dbReference type="Gene3D" id="3.30.565.10">
    <property type="entry name" value="Histidine kinase-like ATPase, C-terminal domain"/>
    <property type="match status" value="1"/>
</dbReference>
<evidence type="ECO:0000256" key="8">
    <source>
        <dbReference type="ARBA" id="ARBA00023012"/>
    </source>
</evidence>
<dbReference type="InterPro" id="IPR036890">
    <property type="entry name" value="HATPase_C_sf"/>
</dbReference>
<dbReference type="InterPro" id="IPR005467">
    <property type="entry name" value="His_kinase_dom"/>
</dbReference>
<evidence type="ECO:0000259" key="10">
    <source>
        <dbReference type="PROSITE" id="PS50109"/>
    </source>
</evidence>
<dbReference type="GO" id="GO:0046983">
    <property type="term" value="F:protein dimerization activity"/>
    <property type="evidence" value="ECO:0007669"/>
    <property type="project" value="InterPro"/>
</dbReference>
<evidence type="ECO:0000256" key="6">
    <source>
        <dbReference type="ARBA" id="ARBA00022777"/>
    </source>
</evidence>
<keyword evidence="11" id="KW-0614">Plasmid</keyword>
<dbReference type="PANTHER" id="PTHR24421:SF10">
    <property type="entry name" value="NITRATE_NITRITE SENSOR PROTEIN NARQ"/>
    <property type="match status" value="1"/>
</dbReference>
<evidence type="ECO:0000256" key="1">
    <source>
        <dbReference type="ARBA" id="ARBA00000085"/>
    </source>
</evidence>
<keyword evidence="5" id="KW-0547">Nucleotide-binding</keyword>
<evidence type="ECO:0000256" key="3">
    <source>
        <dbReference type="ARBA" id="ARBA00022553"/>
    </source>
</evidence>
<keyword evidence="3" id="KW-0597">Phosphoprotein</keyword>
<accession>A0A482IZW8</accession>
<dbReference type="AlphaFoldDB" id="A0A482IZW8"/>
<dbReference type="RefSeq" id="WP_133258073.1">
    <property type="nucleotide sequence ID" value="NZ_CP037902.1"/>
</dbReference>
<keyword evidence="7" id="KW-0067">ATP-binding</keyword>
<feature type="compositionally biased region" description="Low complexity" evidence="9">
    <location>
        <begin position="21"/>
        <end position="34"/>
    </location>
</feature>
<dbReference type="InterPro" id="IPR003594">
    <property type="entry name" value="HATPase_dom"/>
</dbReference>
<gene>
    <name evidence="11" type="ORF">DDF84_033125</name>
</gene>
<dbReference type="SUPFAM" id="SSF55874">
    <property type="entry name" value="ATPase domain of HSP90 chaperone/DNA topoisomerase II/histidine kinase"/>
    <property type="match status" value="1"/>
</dbReference>
<evidence type="ECO:0000256" key="2">
    <source>
        <dbReference type="ARBA" id="ARBA00012438"/>
    </source>
</evidence>
<comment type="catalytic activity">
    <reaction evidence="1">
        <text>ATP + protein L-histidine = ADP + protein N-phospho-L-histidine.</text>
        <dbReference type="EC" id="2.7.13.3"/>
    </reaction>
</comment>
<dbReference type="GO" id="GO:0005524">
    <property type="term" value="F:ATP binding"/>
    <property type="evidence" value="ECO:0007669"/>
    <property type="project" value="UniProtKB-KW"/>
</dbReference>
<feature type="domain" description="Histidine kinase" evidence="10">
    <location>
        <begin position="72"/>
        <end position="273"/>
    </location>
</feature>
<dbReference type="GO" id="GO:0000155">
    <property type="term" value="F:phosphorelay sensor kinase activity"/>
    <property type="evidence" value="ECO:0007669"/>
    <property type="project" value="InterPro"/>
</dbReference>
<feature type="compositionally biased region" description="Low complexity" evidence="9">
    <location>
        <begin position="44"/>
        <end position="62"/>
    </location>
</feature>
<sequence>MIDPPDTCAGSLPMPNDSSGRPQRPALRPVPVRRAASRRRVRAVRSPGADAPARGAARQPGAGDPAIARFEALAHELHDSIAQQLGFLSFQARHVEGLLARPAEASASLRELRSVLGRVQKQVRELILGARVGMQGSSLRTAVGDAVAEFSRRSSIVFELDNRLDEGHVAPACELHLLQIVREALANVVRHSRARSARVALRGRGSGGAQIVIEDDGIGVPAAVLAASVDGGEAGHYGLAIMRERARTIGAALSVETAPGGGTRIVLHLPDGEGSP</sequence>
<keyword evidence="4" id="KW-0808">Transferase</keyword>
<dbReference type="GO" id="GO:0016020">
    <property type="term" value="C:membrane"/>
    <property type="evidence" value="ECO:0007669"/>
    <property type="project" value="InterPro"/>
</dbReference>
<dbReference type="PANTHER" id="PTHR24421">
    <property type="entry name" value="NITRATE/NITRITE SENSOR PROTEIN NARX-RELATED"/>
    <property type="match status" value="1"/>
</dbReference>
<proteinExistence type="predicted"/>
<dbReference type="SMART" id="SM00387">
    <property type="entry name" value="HATPase_c"/>
    <property type="match status" value="1"/>
</dbReference>
<dbReference type="InterPro" id="IPR011712">
    <property type="entry name" value="Sig_transdc_His_kin_sub3_dim/P"/>
</dbReference>
<evidence type="ECO:0000256" key="9">
    <source>
        <dbReference type="SAM" id="MobiDB-lite"/>
    </source>
</evidence>
<dbReference type="Gene3D" id="1.20.5.1930">
    <property type="match status" value="1"/>
</dbReference>
<evidence type="ECO:0000313" key="12">
    <source>
        <dbReference type="Proteomes" id="UP000253772"/>
    </source>
</evidence>
<keyword evidence="6" id="KW-0418">Kinase</keyword>
<geneLocation type="plasmid" evidence="11">
    <name>p1</name>
</geneLocation>
<organism evidence="11 12">
    <name type="scientific">Cupriavidus metallidurans</name>
    <dbReference type="NCBI Taxonomy" id="119219"/>
    <lineage>
        <taxon>Bacteria</taxon>
        <taxon>Pseudomonadati</taxon>
        <taxon>Pseudomonadota</taxon>
        <taxon>Betaproteobacteria</taxon>
        <taxon>Burkholderiales</taxon>
        <taxon>Burkholderiaceae</taxon>
        <taxon>Cupriavidus</taxon>
    </lineage>
</organism>
<name>A0A482IZW8_9BURK</name>
<dbReference type="InterPro" id="IPR050482">
    <property type="entry name" value="Sensor_HK_TwoCompSys"/>
</dbReference>
<evidence type="ECO:0000313" key="11">
    <source>
        <dbReference type="EMBL" id="QBP14545.1"/>
    </source>
</evidence>
<dbReference type="OrthoDB" id="9811306at2"/>
<evidence type="ECO:0000256" key="4">
    <source>
        <dbReference type="ARBA" id="ARBA00022679"/>
    </source>
</evidence>
<feature type="region of interest" description="Disordered" evidence="9">
    <location>
        <begin position="1"/>
        <end position="62"/>
    </location>
</feature>
<dbReference type="Pfam" id="PF02518">
    <property type="entry name" value="HATPase_c"/>
    <property type="match status" value="1"/>
</dbReference>
<evidence type="ECO:0000256" key="7">
    <source>
        <dbReference type="ARBA" id="ARBA00022840"/>
    </source>
</evidence>
<dbReference type="Pfam" id="PF07730">
    <property type="entry name" value="HisKA_3"/>
    <property type="match status" value="1"/>
</dbReference>
<dbReference type="EC" id="2.7.13.3" evidence="2"/>
<dbReference type="EMBL" id="CP037902">
    <property type="protein sequence ID" value="QBP14545.1"/>
    <property type="molecule type" value="Genomic_DNA"/>
</dbReference>
<dbReference type="CDD" id="cd16917">
    <property type="entry name" value="HATPase_UhpB-NarQ-NarX-like"/>
    <property type="match status" value="1"/>
</dbReference>
<evidence type="ECO:0000256" key="5">
    <source>
        <dbReference type="ARBA" id="ARBA00022741"/>
    </source>
</evidence>
<keyword evidence="8" id="KW-0902">Two-component regulatory system</keyword>
<protein>
    <recommendedName>
        <fullName evidence="2">histidine kinase</fullName>
        <ecNumber evidence="2">2.7.13.3</ecNumber>
    </recommendedName>
</protein>